<dbReference type="RefSeq" id="WP_090633842.1">
    <property type="nucleotide sequence ID" value="NZ_CVRB01000002.1"/>
</dbReference>
<protein>
    <submittedName>
        <fullName evidence="1">YeaA</fullName>
    </submittedName>
</protein>
<sequence>MKEQTVNESISLYKDTYSELYSALKWKVDKHSLMLIAAMYVTNAKEFNLKRFIDIADYIKDHVGMFSYLKSTQRFTIAATLDTTSEDPKESFHQFISIYDKLIENGFTRNAFSYIAAGTLLKVEPNRIDEIVQKTHEVYKGMRKNHFFLTNPGDYPLATILAQRELDSDIIVRNVEDYYQTLHKKGFYLGNDLQFLSHILAIETSHRPEEKADQCLMIRDMLKKANLKTKSAYYPYIGMLSFLENTIGEFESLVAINEDLNKDKLFKWNKDVNFMMSVLFLMNQFSAVGEAARTGLNISIETLIQAQQAAMTASMTAAAVASSNSSSSS</sequence>
<name>A0A0U1NVP5_9BACI</name>
<dbReference type="Proteomes" id="UP000199087">
    <property type="component" value="Unassembled WGS sequence"/>
</dbReference>
<dbReference type="OrthoDB" id="1778393at2"/>
<reference evidence="2" key="1">
    <citation type="submission" date="2015-05" db="EMBL/GenBank/DDBJ databases">
        <authorList>
            <person name="Urmite Genomes"/>
        </authorList>
    </citation>
    <scope>NUCLEOTIDE SEQUENCE [LARGE SCALE GENOMIC DNA]</scope>
    <source>
        <strain evidence="2">LF1</strain>
    </source>
</reference>
<evidence type="ECO:0000313" key="2">
    <source>
        <dbReference type="Proteomes" id="UP000199087"/>
    </source>
</evidence>
<dbReference type="EMBL" id="CVRB01000002">
    <property type="protein sequence ID" value="CRK82103.1"/>
    <property type="molecule type" value="Genomic_DNA"/>
</dbReference>
<gene>
    <name evidence="1" type="ORF">BN000_02024</name>
</gene>
<keyword evidence="2" id="KW-1185">Reference proteome</keyword>
<dbReference type="InterPro" id="IPR025062">
    <property type="entry name" value="DUF4003"/>
</dbReference>
<dbReference type="AlphaFoldDB" id="A0A0U1NVP5"/>
<organism evidence="1 2">
    <name type="scientific">Neobacillus massiliamazoniensis</name>
    <dbReference type="NCBI Taxonomy" id="1499688"/>
    <lineage>
        <taxon>Bacteria</taxon>
        <taxon>Bacillati</taxon>
        <taxon>Bacillota</taxon>
        <taxon>Bacilli</taxon>
        <taxon>Bacillales</taxon>
        <taxon>Bacillaceae</taxon>
        <taxon>Neobacillus</taxon>
    </lineage>
</organism>
<accession>A0A0U1NVP5</accession>
<proteinExistence type="predicted"/>
<evidence type="ECO:0000313" key="1">
    <source>
        <dbReference type="EMBL" id="CRK82103.1"/>
    </source>
</evidence>
<dbReference type="STRING" id="1499688.BN000_02024"/>
<dbReference type="Pfam" id="PF13170">
    <property type="entry name" value="DUF4003"/>
    <property type="match status" value="1"/>
</dbReference>